<dbReference type="FunFam" id="2.60.40.10:FF:000032">
    <property type="entry name" value="palladin isoform X1"/>
    <property type="match status" value="1"/>
</dbReference>
<evidence type="ECO:0000256" key="1">
    <source>
        <dbReference type="ARBA" id="ARBA00004657"/>
    </source>
</evidence>
<dbReference type="GO" id="GO:0060298">
    <property type="term" value="P:positive regulation of sarcomere organization"/>
    <property type="evidence" value="ECO:0007669"/>
    <property type="project" value="UniProtKB-ARBA"/>
</dbReference>
<proteinExistence type="inferred from homology"/>
<accession>A0A443SBW2</accession>
<dbReference type="GO" id="GO:0045989">
    <property type="term" value="P:positive regulation of striated muscle contraction"/>
    <property type="evidence" value="ECO:0007669"/>
    <property type="project" value="UniProtKB-ARBA"/>
</dbReference>
<dbReference type="InterPro" id="IPR050964">
    <property type="entry name" value="Striated_Muscle_Regulatory"/>
</dbReference>
<reference evidence="11 12" key="1">
    <citation type="journal article" date="2018" name="Gigascience">
        <title>Genomes of trombidid mites reveal novel predicted allergens and laterally-transferred genes associated with secondary metabolism.</title>
        <authorList>
            <person name="Dong X."/>
            <person name="Chaisiri K."/>
            <person name="Xia D."/>
            <person name="Armstrong S.D."/>
            <person name="Fang Y."/>
            <person name="Donnelly M.J."/>
            <person name="Kadowaki T."/>
            <person name="McGarry J.W."/>
            <person name="Darby A.C."/>
            <person name="Makepeace B.L."/>
        </authorList>
    </citation>
    <scope>NUCLEOTIDE SEQUENCE [LARGE SCALE GENOMIC DNA]</scope>
    <source>
        <strain evidence="11">UoL-UT</strain>
    </source>
</reference>
<evidence type="ECO:0000256" key="4">
    <source>
        <dbReference type="ARBA" id="ARBA00022737"/>
    </source>
</evidence>
<gene>
    <name evidence="11" type="ORF">B4U80_05401</name>
</gene>
<dbReference type="FunFam" id="2.60.40.10:FF:000612">
    <property type="entry name" value="palladin isoform X1"/>
    <property type="match status" value="1"/>
</dbReference>
<feature type="domain" description="Ig-like" evidence="10">
    <location>
        <begin position="105"/>
        <end position="190"/>
    </location>
</feature>
<evidence type="ECO:0000313" key="11">
    <source>
        <dbReference type="EMBL" id="RWS25061.1"/>
    </source>
</evidence>
<name>A0A443SBW2_9ACAR</name>
<evidence type="ECO:0000256" key="6">
    <source>
        <dbReference type="ARBA" id="ARBA00022840"/>
    </source>
</evidence>
<feature type="domain" description="Ig-like" evidence="10">
    <location>
        <begin position="598"/>
        <end position="687"/>
    </location>
</feature>
<dbReference type="Proteomes" id="UP000288716">
    <property type="component" value="Unassembled WGS sequence"/>
</dbReference>
<feature type="domain" description="Ig-like" evidence="10">
    <location>
        <begin position="191"/>
        <end position="290"/>
    </location>
</feature>
<dbReference type="InterPro" id="IPR036179">
    <property type="entry name" value="Ig-like_dom_sf"/>
</dbReference>
<feature type="domain" description="Ig-like" evidence="10">
    <location>
        <begin position="1199"/>
        <end position="1289"/>
    </location>
</feature>
<keyword evidence="8" id="KW-0393">Immunoglobulin domain</keyword>
<dbReference type="EMBL" id="NCKV01004093">
    <property type="protein sequence ID" value="RWS25061.1"/>
    <property type="molecule type" value="Genomic_DNA"/>
</dbReference>
<comment type="caution">
    <text evidence="11">The sequence shown here is derived from an EMBL/GenBank/DDBJ whole genome shotgun (WGS) entry which is preliminary data.</text>
</comment>
<dbReference type="VEuPathDB" id="VectorBase:LDEU006979"/>
<keyword evidence="6" id="KW-0067">ATP-binding</keyword>
<dbReference type="SUPFAM" id="SSF48726">
    <property type="entry name" value="Immunoglobulin"/>
    <property type="match status" value="15"/>
</dbReference>
<organism evidence="11 12">
    <name type="scientific">Leptotrombidium deliense</name>
    <dbReference type="NCBI Taxonomy" id="299467"/>
    <lineage>
        <taxon>Eukaryota</taxon>
        <taxon>Metazoa</taxon>
        <taxon>Ecdysozoa</taxon>
        <taxon>Arthropoda</taxon>
        <taxon>Chelicerata</taxon>
        <taxon>Arachnida</taxon>
        <taxon>Acari</taxon>
        <taxon>Acariformes</taxon>
        <taxon>Trombidiformes</taxon>
        <taxon>Prostigmata</taxon>
        <taxon>Anystina</taxon>
        <taxon>Parasitengona</taxon>
        <taxon>Trombiculoidea</taxon>
        <taxon>Trombiculidae</taxon>
        <taxon>Leptotrombidium</taxon>
    </lineage>
</organism>
<dbReference type="FunFam" id="2.60.40.10:FF:000425">
    <property type="entry name" value="Myosin light chain kinase"/>
    <property type="match status" value="4"/>
</dbReference>
<dbReference type="SMART" id="SM00409">
    <property type="entry name" value="IG"/>
    <property type="match status" value="15"/>
</dbReference>
<feature type="domain" description="Ig-like" evidence="10">
    <location>
        <begin position="790"/>
        <end position="881"/>
    </location>
</feature>
<evidence type="ECO:0000259" key="10">
    <source>
        <dbReference type="PROSITE" id="PS50835"/>
    </source>
</evidence>
<evidence type="ECO:0000256" key="5">
    <source>
        <dbReference type="ARBA" id="ARBA00022741"/>
    </source>
</evidence>
<dbReference type="SMART" id="SM00408">
    <property type="entry name" value="IGc2"/>
    <property type="match status" value="14"/>
</dbReference>
<dbReference type="OrthoDB" id="2570713at2759"/>
<dbReference type="FunFam" id="2.60.40.10:FF:000873">
    <property type="entry name" value="Muscle M-line assembly protein unc-89"/>
    <property type="match status" value="1"/>
</dbReference>
<dbReference type="InterPro" id="IPR007110">
    <property type="entry name" value="Ig-like_dom"/>
</dbReference>
<dbReference type="GO" id="GO:0030016">
    <property type="term" value="C:myofibril"/>
    <property type="evidence" value="ECO:0007669"/>
    <property type="project" value="UniProtKB-SubCell"/>
</dbReference>
<sequence length="1508" mass="165500">MLNFKGGDDAVFECEIDAETFPNIEWLKDNEKLETSERITKTSIGSRHKLTIKSVTDEDAAVYTVVASNSNESVSSSATLSVKPDPSKGDSRPATPGGTLLPHAPVFKVKLKDTELLEGTTVRFEIIVRAFPHATLQFFKNGKVLEEDNRVKIIQESKEAYELVIDQVKPTDAGVYKCVARNKEGEDETTGKITITKHKNIFKGIERQETQETSLSADAVSPRPDSKSPVFHWFRDGKEIEASERFQCQFDNSEDTITLVFQHVTPGDAGLYTCVASTTSGKISCSAELTVQGEVHRLAKDPEAPSIKKQISDIEVNEGSSAMLEVKITGYPRPIISWFKETEEIEIDERHKFLTEDEESYTLVVKNVKSSDSGKYTVKAKNDLGEVESTGKLTVTCSPKFKKQLSNTHVNVDGQLRLEMSVESNPEALAKWFKDGQPLQENPRIHFLHPESDVYALIIDKVKLEDAGNYAVILENPIGQQSGHAVVTVDAPLKFEPELKDVNAEEDETVEFKVKITGARKPDSKSEVTDLTVKWFVDDVLITELDNRFSIIEDESNSIYKLIVKKANEGTVGQYKCKARTSTQEAETSATITLLKKPEFAEGLEDLEVKEDESIAMTVVILGSPRPSLTWTKDGEELVTSANIKITQESEQVYTLELLKISVEMSGVYECRAKNKAGEASTKGRIETASAPRFTKDLRDISVSIDESINLEVHVVGSPKPTVEWYKDGQKITKSDTENEDTKYKLKFKSVKKDDEGTYYCIARNKVGETKSASVSMTVKIGGQEKEQSPKFVGHLKDVEANLNDSVTLEVKVDGSPKPDLTWLHDGKEIQSGKECELSADDDGDGVYKLRIPKVSKDSAGEYTAKAQNVAGTQESSCSLTVKLAPEVMQAEEAEAELPIFISELKDVEVKLEESVILEVRIEGIPTPELKWFHNGKEASNSGDFELSSDPAKGVFKLHIPKVSKDSAGSYTAKATNVAGTKESSCSLTVKLEPKSSDNEAQIPKFVSELKDIEAVLNDKVVLQVEIEGPKPELTWYFNGKEIGDGDGYLISSDDNKGIYKLEIPKVTSDELGKYTVAASNSGGKAESSCSLKSKEQVKPPKFVNGLNDVDVPLNDRVLLEVKVEGSPKPEIQWFHNGVKVSTGNDYIVSGNENQGIYRLEIPKVTSDLLGKYTVSASNSGGKVESSGSLKQKEQMKPPKFVRGLSDVDVPLNDSIVLEVKVEATPKPEVQWFHNGAKISTGNDYVVSGKENQGIYKLEIPKVTSDLLGRYTVSAENSAGKVESTGSLNARRSSLDDGRERSPKFVSGLEDVAVNLNDSATFEVQIDGTPKADVKWFHNGKEIVPDDDHVLSSDDRKGVYRLHIPNVTPDLLGKYAVEATNSGGKAESSGYLNEKTKPKIEGLALPPRFVKHLTDLIVSPNDNVTLEVQIEGIPKPDVKWFHNGKEISAGDEYILSSDANKATYRLQIPKVTSGLLGKYSVIAENIGGKVESSGSVSHVEPPNAGGRG</sequence>
<dbReference type="InterPro" id="IPR003598">
    <property type="entry name" value="Ig_sub2"/>
</dbReference>
<evidence type="ECO:0000256" key="7">
    <source>
        <dbReference type="ARBA" id="ARBA00023157"/>
    </source>
</evidence>
<protein>
    <submittedName>
        <fullName evidence="11">Muscle M-line assembly protein unc-89-like protein</fullName>
    </submittedName>
</protein>
<comment type="similarity">
    <text evidence="2">Belongs to the protein kinase superfamily. CAMK Ser/Thr protein kinase family.</text>
</comment>
<keyword evidence="5" id="KW-0547">Nucleotide-binding</keyword>
<dbReference type="FunFam" id="2.60.40.10:FF:000080">
    <property type="entry name" value="Myosin light chain kinase, smooth muscle"/>
    <property type="match status" value="1"/>
</dbReference>
<feature type="domain" description="Ig-like" evidence="10">
    <location>
        <begin position="399"/>
        <end position="488"/>
    </location>
</feature>
<feature type="compositionally biased region" description="Basic and acidic residues" evidence="9">
    <location>
        <begin position="1293"/>
        <end position="1302"/>
    </location>
</feature>
<dbReference type="CDD" id="cd00096">
    <property type="entry name" value="Ig"/>
    <property type="match status" value="2"/>
</dbReference>
<dbReference type="Pfam" id="PF07679">
    <property type="entry name" value="I-set"/>
    <property type="match status" value="15"/>
</dbReference>
<feature type="domain" description="Ig-like" evidence="10">
    <location>
        <begin position="692"/>
        <end position="776"/>
    </location>
</feature>
<dbReference type="PANTHER" id="PTHR13817">
    <property type="entry name" value="TITIN"/>
    <property type="match status" value="1"/>
</dbReference>
<dbReference type="InterPro" id="IPR013783">
    <property type="entry name" value="Ig-like_fold"/>
</dbReference>
<dbReference type="InterPro" id="IPR013098">
    <property type="entry name" value="Ig_I-set"/>
</dbReference>
<dbReference type="STRING" id="299467.A0A443SBW2"/>
<feature type="domain" description="Ig-like" evidence="10">
    <location>
        <begin position="886"/>
        <end position="989"/>
    </location>
</feature>
<keyword evidence="4" id="KW-0677">Repeat</keyword>
<dbReference type="FunFam" id="2.60.40.10:FF:000107">
    <property type="entry name" value="Myosin, light chain kinase a"/>
    <property type="match status" value="3"/>
</dbReference>
<dbReference type="GO" id="GO:0040017">
    <property type="term" value="P:positive regulation of locomotion"/>
    <property type="evidence" value="ECO:0007669"/>
    <property type="project" value="UniProtKB-ARBA"/>
</dbReference>
<dbReference type="PANTHER" id="PTHR13817:SF171">
    <property type="entry name" value="STRETCHIN-MLCK, ISOFORM U"/>
    <property type="match status" value="1"/>
</dbReference>
<feature type="region of interest" description="Disordered" evidence="9">
    <location>
        <begin position="1278"/>
        <end position="1302"/>
    </location>
</feature>
<keyword evidence="3" id="KW-0963">Cytoplasm</keyword>
<dbReference type="PROSITE" id="PS50835">
    <property type="entry name" value="IG_LIKE"/>
    <property type="match status" value="15"/>
</dbReference>
<dbReference type="GO" id="GO:0005524">
    <property type="term" value="F:ATP binding"/>
    <property type="evidence" value="ECO:0007669"/>
    <property type="project" value="UniProtKB-KW"/>
</dbReference>
<comment type="subcellular location">
    <subcellularLocation>
        <location evidence="1">Cytoplasm</location>
        <location evidence="1">Myofibril</location>
    </subcellularLocation>
</comment>
<evidence type="ECO:0000256" key="8">
    <source>
        <dbReference type="ARBA" id="ARBA00023319"/>
    </source>
</evidence>
<feature type="domain" description="Ig-like" evidence="10">
    <location>
        <begin position="1101"/>
        <end position="1191"/>
    </location>
</feature>
<evidence type="ECO:0000256" key="2">
    <source>
        <dbReference type="ARBA" id="ARBA00006692"/>
    </source>
</evidence>
<keyword evidence="12" id="KW-1185">Reference proteome</keyword>
<feature type="domain" description="Ig-like" evidence="10">
    <location>
        <begin position="1303"/>
        <end position="1393"/>
    </location>
</feature>
<dbReference type="InterPro" id="IPR003599">
    <property type="entry name" value="Ig_sub"/>
</dbReference>
<evidence type="ECO:0000313" key="12">
    <source>
        <dbReference type="Proteomes" id="UP000288716"/>
    </source>
</evidence>
<keyword evidence="7" id="KW-1015">Disulfide bond</keyword>
<feature type="region of interest" description="Disordered" evidence="9">
    <location>
        <begin position="75"/>
        <end position="99"/>
    </location>
</feature>
<dbReference type="Gene3D" id="2.60.40.10">
    <property type="entry name" value="Immunoglobulins"/>
    <property type="match status" value="15"/>
</dbReference>
<dbReference type="FunFam" id="2.60.40.10:FF:000145">
    <property type="entry name" value="Myosin light chain kinase, smooth muscle"/>
    <property type="match status" value="2"/>
</dbReference>
<feature type="domain" description="Ig-like" evidence="10">
    <location>
        <begin position="1407"/>
        <end position="1497"/>
    </location>
</feature>
<feature type="domain" description="Ig-like" evidence="10">
    <location>
        <begin position="497"/>
        <end position="593"/>
    </location>
</feature>
<feature type="domain" description="Ig-like" evidence="10">
    <location>
        <begin position="1004"/>
        <end position="1093"/>
    </location>
</feature>
<evidence type="ECO:0000256" key="3">
    <source>
        <dbReference type="ARBA" id="ARBA00022490"/>
    </source>
</evidence>
<feature type="domain" description="Ig-like" evidence="10">
    <location>
        <begin position="305"/>
        <end position="394"/>
    </location>
</feature>
<feature type="domain" description="Ig-like" evidence="10">
    <location>
        <begin position="1"/>
        <end position="81"/>
    </location>
</feature>
<evidence type="ECO:0000256" key="9">
    <source>
        <dbReference type="SAM" id="MobiDB-lite"/>
    </source>
</evidence>